<sequence>MKTKKKEEIGKILLDMARCTPREIFIKYNIGFKTQEEIKESVVMSFFDKVAENYCSLCSLKFFKNKKQISKTGIVN</sequence>
<gene>
    <name evidence="1" type="ORF">A2988_01205</name>
</gene>
<evidence type="ECO:0000313" key="2">
    <source>
        <dbReference type="Proteomes" id="UP000176650"/>
    </source>
</evidence>
<reference evidence="1 2" key="1">
    <citation type="journal article" date="2016" name="Nat. Commun.">
        <title>Thousands of microbial genomes shed light on interconnected biogeochemical processes in an aquifer system.</title>
        <authorList>
            <person name="Anantharaman K."/>
            <person name="Brown C.T."/>
            <person name="Hug L.A."/>
            <person name="Sharon I."/>
            <person name="Castelle C.J."/>
            <person name="Probst A.J."/>
            <person name="Thomas B.C."/>
            <person name="Singh A."/>
            <person name="Wilkins M.J."/>
            <person name="Karaoz U."/>
            <person name="Brodie E.L."/>
            <person name="Williams K.H."/>
            <person name="Hubbard S.S."/>
            <person name="Banfield J.F."/>
        </authorList>
    </citation>
    <scope>NUCLEOTIDE SEQUENCE [LARGE SCALE GENOMIC DNA]</scope>
</reference>
<accession>A0A1F5BU21</accession>
<evidence type="ECO:0000313" key="1">
    <source>
        <dbReference type="EMBL" id="OGD34085.1"/>
    </source>
</evidence>
<proteinExistence type="predicted"/>
<name>A0A1F5BU21_9BACT</name>
<protein>
    <submittedName>
        <fullName evidence="1">Uncharacterized protein</fullName>
    </submittedName>
</protein>
<comment type="caution">
    <text evidence="1">The sequence shown here is derived from an EMBL/GenBank/DDBJ whole genome shotgun (WGS) entry which is preliminary data.</text>
</comment>
<dbReference type="AlphaFoldDB" id="A0A1F5BU21"/>
<dbReference type="STRING" id="1797298.A2988_01205"/>
<dbReference type="EMBL" id="MEYS01000002">
    <property type="protein sequence ID" value="OGD34085.1"/>
    <property type="molecule type" value="Genomic_DNA"/>
</dbReference>
<dbReference type="Proteomes" id="UP000176650">
    <property type="component" value="Unassembled WGS sequence"/>
</dbReference>
<organism evidence="1 2">
    <name type="scientific">Candidatus Azambacteria bacterium RIFCSPLOWO2_01_FULL_46_25</name>
    <dbReference type="NCBI Taxonomy" id="1797298"/>
    <lineage>
        <taxon>Bacteria</taxon>
        <taxon>Candidatus Azamiibacteriota</taxon>
    </lineage>
</organism>